<dbReference type="GO" id="GO:0000917">
    <property type="term" value="P:division septum assembly"/>
    <property type="evidence" value="ECO:0007669"/>
    <property type="project" value="UniProtKB-KW"/>
</dbReference>
<protein>
    <recommendedName>
        <fullName evidence="5">Cell division protein ZapD</fullName>
    </recommendedName>
    <alternativeName>
        <fullName evidence="5">Z ring-associated protein D</fullName>
    </alternativeName>
</protein>
<dbReference type="Gene3D" id="2.60.440.10">
    <property type="entry name" value="YacF-like domains"/>
    <property type="match status" value="1"/>
</dbReference>
<evidence type="ECO:0000313" key="6">
    <source>
        <dbReference type="EMBL" id="PZN79402.1"/>
    </source>
</evidence>
<dbReference type="AlphaFoldDB" id="A0A2W4R640"/>
<dbReference type="EMBL" id="QJPH01000301">
    <property type="protein sequence ID" value="PZN79402.1"/>
    <property type="molecule type" value="Genomic_DNA"/>
</dbReference>
<dbReference type="SUPFAM" id="SSF160950">
    <property type="entry name" value="YacF-like"/>
    <property type="match status" value="1"/>
</dbReference>
<dbReference type="GO" id="GO:0005737">
    <property type="term" value="C:cytoplasm"/>
    <property type="evidence" value="ECO:0007669"/>
    <property type="project" value="UniProtKB-SubCell"/>
</dbReference>
<comment type="function">
    <text evidence="5">Cell division factor that enhances FtsZ-ring assembly. Directly interacts with FtsZ and promotes bundling of FtsZ protofilaments, with a reduction in FtsZ GTPase activity.</text>
</comment>
<gene>
    <name evidence="5" type="primary">zapD</name>
    <name evidence="6" type="ORF">DM484_11545</name>
</gene>
<proteinExistence type="inferred from homology"/>
<dbReference type="NCBIfam" id="NF003656">
    <property type="entry name" value="PRK05287.1-4"/>
    <property type="match status" value="1"/>
</dbReference>
<dbReference type="Gene3D" id="1.10.3900.10">
    <property type="entry name" value="YacF-like"/>
    <property type="match status" value="1"/>
</dbReference>
<evidence type="ECO:0000256" key="2">
    <source>
        <dbReference type="ARBA" id="ARBA00022618"/>
    </source>
</evidence>
<dbReference type="Proteomes" id="UP000249396">
    <property type="component" value="Unassembled WGS sequence"/>
</dbReference>
<keyword evidence="2 5" id="KW-0132">Cell division</keyword>
<dbReference type="InterPro" id="IPR027462">
    <property type="entry name" value="ZapD_C"/>
</dbReference>
<reference evidence="6 7" key="1">
    <citation type="journal article" date="2018" name="Aquat. Microb. Ecol.">
        <title>Gammaproteobacterial methanotrophs dominate.</title>
        <authorList>
            <person name="Rissanen A.J."/>
            <person name="Saarenheimo J."/>
            <person name="Tiirola M."/>
            <person name="Peura S."/>
            <person name="Aalto S.L."/>
            <person name="Karvinen A."/>
            <person name="Nykanen H."/>
        </authorList>
    </citation>
    <scope>NUCLEOTIDE SEQUENCE [LARGE SCALE GENOMIC DNA]</scope>
    <source>
        <strain evidence="6">AMbin10</strain>
    </source>
</reference>
<dbReference type="GO" id="GO:0032153">
    <property type="term" value="C:cell division site"/>
    <property type="evidence" value="ECO:0007669"/>
    <property type="project" value="TreeGrafter"/>
</dbReference>
<dbReference type="Pfam" id="PF07072">
    <property type="entry name" value="ZapD"/>
    <property type="match status" value="1"/>
</dbReference>
<comment type="subcellular location">
    <subcellularLocation>
        <location evidence="5">Cytoplasm</location>
    </subcellularLocation>
    <text evidence="5">Localizes to mid-cell in an FtsZ-dependent manner.</text>
</comment>
<comment type="subunit">
    <text evidence="5">Interacts with FtsZ.</text>
</comment>
<organism evidence="6 7">
    <name type="scientific">Candidatus Methylumidiphilus alinenensis</name>
    <dbReference type="NCBI Taxonomy" id="2202197"/>
    <lineage>
        <taxon>Bacteria</taxon>
        <taxon>Pseudomonadati</taxon>
        <taxon>Pseudomonadota</taxon>
        <taxon>Gammaproteobacteria</taxon>
        <taxon>Methylococcales</taxon>
        <taxon>Candidatus Methylumidiphilus</taxon>
    </lineage>
</organism>
<dbReference type="PANTHER" id="PTHR39455">
    <property type="entry name" value="CELL DIVISION PROTEIN ZAPD"/>
    <property type="match status" value="1"/>
</dbReference>
<accession>A0A2W4R640</accession>
<comment type="caution">
    <text evidence="6">The sequence shown here is derived from an EMBL/GenBank/DDBJ whole genome shotgun (WGS) entry which is preliminary data.</text>
</comment>
<evidence type="ECO:0000256" key="3">
    <source>
        <dbReference type="ARBA" id="ARBA00023210"/>
    </source>
</evidence>
<evidence type="ECO:0000256" key="5">
    <source>
        <dbReference type="HAMAP-Rule" id="MF_01092"/>
    </source>
</evidence>
<dbReference type="PANTHER" id="PTHR39455:SF1">
    <property type="entry name" value="CELL DIVISION PROTEIN ZAPD"/>
    <property type="match status" value="1"/>
</dbReference>
<sequence>MNDLVFYEFPLNERIRVFLRLEQLFQQIDHFMRGSSIWESRSVISTLLDIIAIVSRYDLKSELLKEVDRHLTVLNKMASSQNIDQVKLQSVLSKLAEIGDGLYSSPGKIGYSLMENELFKSISQRNAIPGGTCAFDLPVYHYWLQLELDQRRRDMDDWLSPFLPIRTAIDILLNFIRQSASSTKETGVGGFFQKTLDHSLPFQLLRVGLERSQPYFAEISGGKHRFTIRFMQSNVGEKPAQSDKNMCFQLTCCLL</sequence>
<keyword evidence="4 5" id="KW-0131">Cell cycle</keyword>
<evidence type="ECO:0000256" key="1">
    <source>
        <dbReference type="ARBA" id="ARBA00022490"/>
    </source>
</evidence>
<comment type="similarity">
    <text evidence="5">Belongs to the ZapD family.</text>
</comment>
<keyword evidence="3 5" id="KW-0717">Septation</keyword>
<dbReference type="InterPro" id="IPR009777">
    <property type="entry name" value="ZapD"/>
</dbReference>
<dbReference type="InterPro" id="IPR036268">
    <property type="entry name" value="ZapD_sf"/>
</dbReference>
<dbReference type="GO" id="GO:0043093">
    <property type="term" value="P:FtsZ-dependent cytokinesis"/>
    <property type="evidence" value="ECO:0007669"/>
    <property type="project" value="UniProtKB-UniRule"/>
</dbReference>
<evidence type="ECO:0000256" key="4">
    <source>
        <dbReference type="ARBA" id="ARBA00023306"/>
    </source>
</evidence>
<evidence type="ECO:0000313" key="7">
    <source>
        <dbReference type="Proteomes" id="UP000249396"/>
    </source>
</evidence>
<name>A0A2W4R640_9GAMM</name>
<keyword evidence="1 5" id="KW-0963">Cytoplasm</keyword>
<dbReference type="HAMAP" id="MF_01092">
    <property type="entry name" value="ZapD"/>
    <property type="match status" value="1"/>
</dbReference>